<evidence type="ECO:0000313" key="6">
    <source>
        <dbReference type="WBParaSite" id="EVEC_0000501701-mRNA-1"/>
    </source>
</evidence>
<feature type="domain" description="PLAT" evidence="3">
    <location>
        <begin position="514"/>
        <end position="584"/>
    </location>
</feature>
<keyword evidence="2" id="KW-1133">Transmembrane helix</keyword>
<dbReference type="GO" id="GO:0005262">
    <property type="term" value="F:calcium channel activity"/>
    <property type="evidence" value="ECO:0007669"/>
    <property type="project" value="TreeGrafter"/>
</dbReference>
<keyword evidence="2" id="KW-0812">Transmembrane</keyword>
<gene>
    <name evidence="4" type="ORF">EVEC_LOCUS4703</name>
</gene>
<dbReference type="OrthoDB" id="5851445at2759"/>
<dbReference type="EMBL" id="UXUI01007934">
    <property type="protein sequence ID" value="VDD89952.1"/>
    <property type="molecule type" value="Genomic_DNA"/>
</dbReference>
<dbReference type="Gene3D" id="2.60.60.20">
    <property type="entry name" value="PLAT/LH2 domain"/>
    <property type="match status" value="1"/>
</dbReference>
<dbReference type="GO" id="GO:0050982">
    <property type="term" value="P:detection of mechanical stimulus"/>
    <property type="evidence" value="ECO:0007669"/>
    <property type="project" value="TreeGrafter"/>
</dbReference>
<reference evidence="6" key="1">
    <citation type="submission" date="2016-04" db="UniProtKB">
        <authorList>
            <consortium name="WormBaseParasite"/>
        </authorList>
    </citation>
    <scope>IDENTIFICATION</scope>
</reference>
<comment type="caution">
    <text evidence="1">Lacks conserved residue(s) required for the propagation of feature annotation.</text>
</comment>
<name>A0A158QAF9_ENTVE</name>
<evidence type="ECO:0000256" key="2">
    <source>
        <dbReference type="SAM" id="Phobius"/>
    </source>
</evidence>
<keyword evidence="2" id="KW-0472">Membrane</keyword>
<dbReference type="STRING" id="51028.A0A158QAF9"/>
<accession>A0A158QAF9</accession>
<dbReference type="AlphaFoldDB" id="A0A158QAF9"/>
<protein>
    <submittedName>
        <fullName evidence="6">PLAT domain-containing protein</fullName>
    </submittedName>
</protein>
<dbReference type="WBParaSite" id="EVEC_0000501701-mRNA-1">
    <property type="protein sequence ID" value="EVEC_0000501701-mRNA-1"/>
    <property type="gene ID" value="EVEC_0000501701"/>
</dbReference>
<proteinExistence type="predicted"/>
<evidence type="ECO:0000256" key="1">
    <source>
        <dbReference type="PROSITE-ProRule" id="PRU00152"/>
    </source>
</evidence>
<dbReference type="PROSITE" id="PS50095">
    <property type="entry name" value="PLAT"/>
    <property type="match status" value="1"/>
</dbReference>
<dbReference type="GO" id="GO:0016020">
    <property type="term" value="C:membrane"/>
    <property type="evidence" value="ECO:0007669"/>
    <property type="project" value="TreeGrafter"/>
</dbReference>
<dbReference type="Proteomes" id="UP000274131">
    <property type="component" value="Unassembled WGS sequence"/>
</dbReference>
<evidence type="ECO:0000259" key="3">
    <source>
        <dbReference type="PROSITE" id="PS50095"/>
    </source>
</evidence>
<reference evidence="4 5" key="2">
    <citation type="submission" date="2018-10" db="EMBL/GenBank/DDBJ databases">
        <authorList>
            <consortium name="Pathogen Informatics"/>
        </authorList>
    </citation>
    <scope>NUCLEOTIDE SEQUENCE [LARGE SCALE GENOMIC DNA]</scope>
</reference>
<feature type="transmembrane region" description="Helical" evidence="2">
    <location>
        <begin position="470"/>
        <end position="491"/>
    </location>
</feature>
<organism evidence="6">
    <name type="scientific">Enterobius vermicularis</name>
    <name type="common">Human pinworm</name>
    <dbReference type="NCBI Taxonomy" id="51028"/>
    <lineage>
        <taxon>Eukaryota</taxon>
        <taxon>Metazoa</taxon>
        <taxon>Ecdysozoa</taxon>
        <taxon>Nematoda</taxon>
        <taxon>Chromadorea</taxon>
        <taxon>Rhabditida</taxon>
        <taxon>Spirurina</taxon>
        <taxon>Oxyuridomorpha</taxon>
        <taxon>Oxyuroidea</taxon>
        <taxon>Oxyuridae</taxon>
        <taxon>Enterobius</taxon>
    </lineage>
</organism>
<feature type="transmembrane region" description="Helical" evidence="2">
    <location>
        <begin position="511"/>
        <end position="529"/>
    </location>
</feature>
<dbReference type="SUPFAM" id="SSF49723">
    <property type="entry name" value="Lipase/lipooxygenase domain (PLAT/LH2 domain)"/>
    <property type="match status" value="1"/>
</dbReference>
<dbReference type="InterPro" id="IPR001024">
    <property type="entry name" value="PLAT/LH2_dom"/>
</dbReference>
<evidence type="ECO:0000313" key="5">
    <source>
        <dbReference type="Proteomes" id="UP000274131"/>
    </source>
</evidence>
<evidence type="ECO:0000313" key="4">
    <source>
        <dbReference type="EMBL" id="VDD89952.1"/>
    </source>
</evidence>
<dbReference type="InterPro" id="IPR036392">
    <property type="entry name" value="PLAT/LH2_dom_sf"/>
</dbReference>
<dbReference type="InterPro" id="IPR051223">
    <property type="entry name" value="Polycystin"/>
</dbReference>
<dbReference type="PANTHER" id="PTHR10877:SF194">
    <property type="entry name" value="LOCATION OF VULVA DEFECTIVE 1"/>
    <property type="match status" value="1"/>
</dbReference>
<dbReference type="PANTHER" id="PTHR10877">
    <property type="entry name" value="POLYCYSTIN FAMILY MEMBER"/>
    <property type="match status" value="1"/>
</dbReference>
<keyword evidence="5" id="KW-1185">Reference proteome</keyword>
<sequence>MAFLDEDGNLAIKVDGGKLQSADQVAHIKTVIETDESSGVVVKGGYIIRNSSSGYLITGAEIAPYGDLQLSSSGLQDQSLLSLDSQDVIAQIMSNLIAFLVNNGTLLTEEQLTEIGDEILEIVGNLAKSSYDAIINPLASDLESAMAYEKENYDQLFVGVSFEGSLCLSERLTGNGCKLVNAYEDALMTYHTEDGLIRGSAFKTKNGVSLKVAYDYPPKLFEDDMKCDDWTVSFPPSMKDLGFSEALDKTMIRVSLLCYKVNPYAYITNFQPLINSGAFVINLKTKDGAEIPVTNAKEPILIRHILNKKVDSSAANSYSLDYESYQILDLHTFRTEVWNNSLLIEFTKSSSRVYNGEIWLFMAFQRLPGPLPDDHDWRFLVTNQYSTNNFFIDSTETVNKTGLFFIGVGCALLAPSNETETVEYRVGNSPAKYFQRKLPISYSLRVLTKACYYIDQHLKAPSSHQVKRSAVVAIVLIMFSLFTGLVALIAYDHDKLDICKGRMRFMEDNGYNTYFYIVAVQTGYCMFATTNSNVFMNVLGTRGSTLARKLKGKSNMGSQFKWGTTERFVMATNELKFNIKLTQI</sequence>